<name>A0A2H9T0Y9_9BACT</name>
<reference evidence="2" key="1">
    <citation type="submission" date="2017-09" db="EMBL/GenBank/DDBJ databases">
        <title>Depth-based differentiation of microbial function through sediment-hosted aquifers and enrichment of novel symbionts in the deep terrestrial subsurface.</title>
        <authorList>
            <person name="Probst A.J."/>
            <person name="Ladd B."/>
            <person name="Jarett J.K."/>
            <person name="Geller-Mcgrath D.E."/>
            <person name="Sieber C.M.K."/>
            <person name="Emerson J.B."/>
            <person name="Anantharaman K."/>
            <person name="Thomas B.C."/>
            <person name="Malmstrom R."/>
            <person name="Stieglmeier M."/>
            <person name="Klingl A."/>
            <person name="Woyke T."/>
            <person name="Ryan C.M."/>
            <person name="Banfield J.F."/>
        </authorList>
    </citation>
    <scope>NUCLEOTIDE SEQUENCE [LARGE SCALE GENOMIC DNA]</scope>
</reference>
<organism evidence="1 2">
    <name type="scientific">Candidatus Staskawiczbacteria bacterium CG10_big_fil_rev_8_21_14_0_10_38_10</name>
    <dbReference type="NCBI Taxonomy" id="1974891"/>
    <lineage>
        <taxon>Bacteria</taxon>
        <taxon>Candidatus Staskawicziibacteriota</taxon>
    </lineage>
</organism>
<comment type="caution">
    <text evidence="1">The sequence shown here is derived from an EMBL/GenBank/DDBJ whole genome shotgun (WGS) entry which is preliminary data.</text>
</comment>
<evidence type="ECO:0000313" key="2">
    <source>
        <dbReference type="Proteomes" id="UP000236946"/>
    </source>
</evidence>
<accession>A0A2H9T0Y9</accession>
<sequence length="173" mass="19953">MSNRKIRTTVELSGIEAEAWVEDINGRPHLFVKYSKEDGKVYGKWWKFLLKNDVGFFKILFGNELLGTCVSTGNESEVRDLGKLNSINNDEYRTSDNTFKLRYESRRSISTPEQIVRNWVVYKVSEEECNYATPFFWEDDDYDGGTELYIHDVGDGRKAITTSASRPFILPGL</sequence>
<evidence type="ECO:0000313" key="1">
    <source>
        <dbReference type="EMBL" id="PJE69398.1"/>
    </source>
</evidence>
<proteinExistence type="predicted"/>
<dbReference type="Proteomes" id="UP000236946">
    <property type="component" value="Unassembled WGS sequence"/>
</dbReference>
<protein>
    <submittedName>
        <fullName evidence="1">Uncharacterized protein</fullName>
    </submittedName>
</protein>
<gene>
    <name evidence="1" type="ORF">COU98_02275</name>
</gene>
<dbReference type="EMBL" id="PFEN01000044">
    <property type="protein sequence ID" value="PJE69398.1"/>
    <property type="molecule type" value="Genomic_DNA"/>
</dbReference>
<dbReference type="AlphaFoldDB" id="A0A2H9T0Y9"/>